<comment type="caution">
    <text evidence="1">The sequence shown here is derived from an EMBL/GenBank/DDBJ whole genome shotgun (WGS) entry which is preliminary data.</text>
</comment>
<dbReference type="GO" id="GO:0030638">
    <property type="term" value="P:polyketide metabolic process"/>
    <property type="evidence" value="ECO:0007669"/>
    <property type="project" value="InterPro"/>
</dbReference>
<evidence type="ECO:0000313" key="1">
    <source>
        <dbReference type="EMBL" id="OLQ74093.1"/>
    </source>
</evidence>
<dbReference type="PANTHER" id="PTHR38436:SF1">
    <property type="entry name" value="ESTER CYCLASE"/>
    <property type="match status" value="1"/>
</dbReference>
<dbReference type="Pfam" id="PF07366">
    <property type="entry name" value="SnoaL"/>
    <property type="match status" value="1"/>
</dbReference>
<evidence type="ECO:0000313" key="2">
    <source>
        <dbReference type="Proteomes" id="UP000186905"/>
    </source>
</evidence>
<name>A0A1Q9GI11_9GAMM</name>
<dbReference type="Proteomes" id="UP000186905">
    <property type="component" value="Unassembled WGS sequence"/>
</dbReference>
<dbReference type="InterPro" id="IPR032710">
    <property type="entry name" value="NTF2-like_dom_sf"/>
</dbReference>
<dbReference type="RefSeq" id="WP_075766040.1">
    <property type="nucleotide sequence ID" value="NZ_MJIL01000085.1"/>
</dbReference>
<keyword evidence="2" id="KW-1185">Reference proteome</keyword>
<reference evidence="1 2" key="1">
    <citation type="submission" date="2016-09" db="EMBL/GenBank/DDBJ databases">
        <title>Photobacterium proteolyticum sp. nov. a protease producing bacterium isolated from ocean sediments of Laizhou Bay.</title>
        <authorList>
            <person name="Li Y."/>
        </authorList>
    </citation>
    <scope>NUCLEOTIDE SEQUENCE [LARGE SCALE GENOMIC DNA]</scope>
    <source>
        <strain evidence="1 2">13-12</strain>
    </source>
</reference>
<protein>
    <recommendedName>
        <fullName evidence="3">Ester cyclase</fullName>
    </recommendedName>
</protein>
<dbReference type="SUPFAM" id="SSF54427">
    <property type="entry name" value="NTF2-like"/>
    <property type="match status" value="1"/>
</dbReference>
<proteinExistence type="predicted"/>
<accession>A0A1Q9GI11</accession>
<dbReference type="OrthoDB" id="129343at2"/>
<dbReference type="STRING" id="1903952.BIT28_19630"/>
<dbReference type="Gene3D" id="3.10.450.50">
    <property type="match status" value="1"/>
</dbReference>
<dbReference type="EMBL" id="MJIL01000085">
    <property type="protein sequence ID" value="OLQ74093.1"/>
    <property type="molecule type" value="Genomic_DNA"/>
</dbReference>
<dbReference type="PANTHER" id="PTHR38436">
    <property type="entry name" value="POLYKETIDE CYCLASE SNOAL-LIKE DOMAIN"/>
    <property type="match status" value="1"/>
</dbReference>
<gene>
    <name evidence="1" type="ORF">BIT28_19630</name>
</gene>
<sequence>MNLTVTKYERVWIEGLNRGDVSVADEAFAPDCVIHIAGAPEPNISVSAFKELVAGLLTAFPDLQITVEDQIIAGDKVATRWSAEGTNTGPLGDSPATGKRAKFGGLILDRVVGEQVVERWEQWDQMGMLQQISVIQ</sequence>
<organism evidence="1 2">
    <name type="scientific">Photobacterium proteolyticum</name>
    <dbReference type="NCBI Taxonomy" id="1903952"/>
    <lineage>
        <taxon>Bacteria</taxon>
        <taxon>Pseudomonadati</taxon>
        <taxon>Pseudomonadota</taxon>
        <taxon>Gammaproteobacteria</taxon>
        <taxon>Vibrionales</taxon>
        <taxon>Vibrionaceae</taxon>
        <taxon>Photobacterium</taxon>
    </lineage>
</organism>
<evidence type="ECO:0008006" key="3">
    <source>
        <dbReference type="Google" id="ProtNLM"/>
    </source>
</evidence>
<dbReference type="AlphaFoldDB" id="A0A1Q9GI11"/>
<dbReference type="InterPro" id="IPR009959">
    <property type="entry name" value="Cyclase_SnoaL-like"/>
</dbReference>